<name>A0A811L5Z7_9BILA</name>
<dbReference type="AlphaFoldDB" id="A0A811L5Z7"/>
<dbReference type="Proteomes" id="UP000783686">
    <property type="component" value="Unassembled WGS sequence"/>
</dbReference>
<evidence type="ECO:0000313" key="1">
    <source>
        <dbReference type="EMBL" id="CAD5222745.1"/>
    </source>
</evidence>
<gene>
    <name evidence="1" type="ORF">BOKJ2_LOCUS9797</name>
</gene>
<comment type="caution">
    <text evidence="1">The sequence shown here is derived from an EMBL/GenBank/DDBJ whole genome shotgun (WGS) entry which is preliminary data.</text>
</comment>
<accession>A0A811L5Z7</accession>
<protein>
    <submittedName>
        <fullName evidence="1">Uncharacterized protein</fullName>
    </submittedName>
</protein>
<dbReference type="EMBL" id="CAJFDH010000005">
    <property type="protein sequence ID" value="CAD5222745.1"/>
    <property type="molecule type" value="Genomic_DNA"/>
</dbReference>
<reference evidence="1" key="1">
    <citation type="submission" date="2020-09" db="EMBL/GenBank/DDBJ databases">
        <authorList>
            <person name="Kikuchi T."/>
        </authorList>
    </citation>
    <scope>NUCLEOTIDE SEQUENCE</scope>
    <source>
        <strain evidence="1">SH1</strain>
    </source>
</reference>
<evidence type="ECO:0000313" key="2">
    <source>
        <dbReference type="Proteomes" id="UP000614601"/>
    </source>
</evidence>
<organism evidence="1 2">
    <name type="scientific">Bursaphelenchus okinawaensis</name>
    <dbReference type="NCBI Taxonomy" id="465554"/>
    <lineage>
        <taxon>Eukaryota</taxon>
        <taxon>Metazoa</taxon>
        <taxon>Ecdysozoa</taxon>
        <taxon>Nematoda</taxon>
        <taxon>Chromadorea</taxon>
        <taxon>Rhabditida</taxon>
        <taxon>Tylenchina</taxon>
        <taxon>Tylenchomorpha</taxon>
        <taxon>Aphelenchoidea</taxon>
        <taxon>Aphelenchoididae</taxon>
        <taxon>Bursaphelenchus</taxon>
    </lineage>
</organism>
<dbReference type="EMBL" id="CAJFCW020000005">
    <property type="protein sequence ID" value="CAG9116749.1"/>
    <property type="molecule type" value="Genomic_DNA"/>
</dbReference>
<proteinExistence type="predicted"/>
<dbReference type="Proteomes" id="UP000614601">
    <property type="component" value="Unassembled WGS sequence"/>
</dbReference>
<sequence>MSEVEVDTDDCSTAVSGTFPMSEVAVTFADISSFCDSTYSLDSTLNSTLNSTIPSLSSSQLRSVSKKFTSEDESESSLSSLSELSTSAFEHSSISDIEEEVNGKLKELSSDISSMESIYEEFGPKPSLSEIVTGFDDDYSYELEPSFVESNSENSGMETALEYKEDDQVWFLDTAYENTDLIASENDLSTCLGVSEIRL</sequence>
<keyword evidence="2" id="KW-1185">Reference proteome</keyword>